<accession>G7YNQ0</accession>
<gene>
    <name evidence="1" type="ORF">CLF_103983</name>
</gene>
<reference key="2">
    <citation type="submission" date="2011-10" db="EMBL/GenBank/DDBJ databases">
        <title>The genome and transcriptome sequence of Clonorchis sinensis provide insights into the carcinogenic liver fluke.</title>
        <authorList>
            <person name="Wang X."/>
            <person name="Huang Y."/>
            <person name="Chen W."/>
            <person name="Liu H."/>
            <person name="Guo L."/>
            <person name="Chen Y."/>
            <person name="Luo F."/>
            <person name="Zhou W."/>
            <person name="Sun J."/>
            <person name="Mao Q."/>
            <person name="Liang P."/>
            <person name="Zhou C."/>
            <person name="Tian Y."/>
            <person name="Men J."/>
            <person name="Lv X."/>
            <person name="Huang L."/>
            <person name="Zhou J."/>
            <person name="Hu Y."/>
            <person name="Li R."/>
            <person name="Zhang F."/>
            <person name="Lei H."/>
            <person name="Li X."/>
            <person name="Hu X."/>
            <person name="Liang C."/>
            <person name="Xu J."/>
            <person name="Wu Z."/>
            <person name="Yu X."/>
        </authorList>
    </citation>
    <scope>NUCLEOTIDE SEQUENCE</scope>
    <source>
        <strain>Henan</strain>
    </source>
</reference>
<dbReference type="EMBL" id="DF143904">
    <property type="protein sequence ID" value="GAA54581.1"/>
    <property type="molecule type" value="Genomic_DNA"/>
</dbReference>
<proteinExistence type="predicted"/>
<dbReference type="AlphaFoldDB" id="G7YNQ0"/>
<organism evidence="1 2">
    <name type="scientific">Clonorchis sinensis</name>
    <name type="common">Chinese liver fluke</name>
    <dbReference type="NCBI Taxonomy" id="79923"/>
    <lineage>
        <taxon>Eukaryota</taxon>
        <taxon>Metazoa</taxon>
        <taxon>Spiralia</taxon>
        <taxon>Lophotrochozoa</taxon>
        <taxon>Platyhelminthes</taxon>
        <taxon>Trematoda</taxon>
        <taxon>Digenea</taxon>
        <taxon>Opisthorchiida</taxon>
        <taxon>Opisthorchiata</taxon>
        <taxon>Opisthorchiidae</taxon>
        <taxon>Clonorchis</taxon>
    </lineage>
</organism>
<reference evidence="1" key="1">
    <citation type="journal article" date="2011" name="Genome Biol.">
        <title>The draft genome of the carcinogenic human liver fluke Clonorchis sinensis.</title>
        <authorList>
            <person name="Wang X."/>
            <person name="Chen W."/>
            <person name="Huang Y."/>
            <person name="Sun J."/>
            <person name="Men J."/>
            <person name="Liu H."/>
            <person name="Luo F."/>
            <person name="Guo L."/>
            <person name="Lv X."/>
            <person name="Deng C."/>
            <person name="Zhou C."/>
            <person name="Fan Y."/>
            <person name="Li X."/>
            <person name="Huang L."/>
            <person name="Hu Y."/>
            <person name="Liang C."/>
            <person name="Hu X."/>
            <person name="Xu J."/>
            <person name="Yu X."/>
        </authorList>
    </citation>
    <scope>NUCLEOTIDE SEQUENCE [LARGE SCALE GENOMIC DNA]</scope>
    <source>
        <strain evidence="1">Henan</strain>
    </source>
</reference>
<dbReference type="Proteomes" id="UP000008909">
    <property type="component" value="Unassembled WGS sequence"/>
</dbReference>
<protein>
    <submittedName>
        <fullName evidence="1">Uncharacterized protein</fullName>
    </submittedName>
</protein>
<sequence>MGQTRIRGYFRSTVKSNLPRSCVLLKKWTIRRDHICLIVDVLFLRLSVFSATIGQPQVKSYASSSKVRLLSTIEKGESLFPATFKGGKPLAVKSFISEHETSSYKPLDTKETHTRELPTGNRFRQRNYRNTSNVNLSTLVYLRAVNPELHKYWVFVVIVTGTGTSLSDLQQYRANQPHYPSLIVPSCSDVVFYVLAQIQALLMNHSTIVALIQSLAQEE</sequence>
<name>G7YNQ0_CLOSI</name>
<evidence type="ECO:0000313" key="1">
    <source>
        <dbReference type="EMBL" id="GAA54581.1"/>
    </source>
</evidence>
<evidence type="ECO:0000313" key="2">
    <source>
        <dbReference type="Proteomes" id="UP000008909"/>
    </source>
</evidence>
<keyword evidence="2" id="KW-1185">Reference proteome</keyword>